<keyword evidence="2" id="KW-1185">Reference proteome</keyword>
<organism evidence="1 2">
    <name type="scientific">Microbulbifer flavimaris</name>
    <dbReference type="NCBI Taxonomy" id="1781068"/>
    <lineage>
        <taxon>Bacteria</taxon>
        <taxon>Pseudomonadati</taxon>
        <taxon>Pseudomonadota</taxon>
        <taxon>Gammaproteobacteria</taxon>
        <taxon>Cellvibrionales</taxon>
        <taxon>Microbulbiferaceae</taxon>
        <taxon>Microbulbifer</taxon>
    </lineage>
</organism>
<evidence type="ECO:0008006" key="3">
    <source>
        <dbReference type="Google" id="ProtNLM"/>
    </source>
</evidence>
<evidence type="ECO:0000313" key="1">
    <source>
        <dbReference type="EMBL" id="PCO07011.1"/>
    </source>
</evidence>
<proteinExistence type="predicted"/>
<comment type="caution">
    <text evidence="1">The sequence shown here is derived from an EMBL/GenBank/DDBJ whole genome shotgun (WGS) entry which is preliminary data.</text>
</comment>
<evidence type="ECO:0000313" key="2">
    <source>
        <dbReference type="Proteomes" id="UP000218427"/>
    </source>
</evidence>
<dbReference type="SUPFAM" id="SSF52540">
    <property type="entry name" value="P-loop containing nucleoside triphosphate hydrolases"/>
    <property type="match status" value="1"/>
</dbReference>
<dbReference type="InterPro" id="IPR027417">
    <property type="entry name" value="P-loop_NTPase"/>
</dbReference>
<dbReference type="Proteomes" id="UP000218427">
    <property type="component" value="Unassembled WGS sequence"/>
</dbReference>
<name>A0ABX4I4H3_9GAMM</name>
<gene>
    <name evidence="1" type="ORF">AWR36_004550</name>
</gene>
<dbReference type="RefSeq" id="WP_067081548.1">
    <property type="nucleotide sequence ID" value="NZ_LRFG02000001.1"/>
</dbReference>
<sequence>MIEGQPRKVFIHVGTFKTGTSSIQNFLYQRSSELLEEGVLYPGAGLYHSEPNVGIRHAHLVYGDGKKRNLDKYHASLVREVLASPARVSILSCEAWSRPSEHQGLLSLCEMLRGAGVEVYGVLYLRNYYEYTRSYYREFCLRRGNQLKFDDFYPVWRGGALSYLKICSQLASIFEGKLCIRHYFRRLDVVQDLLSLIDVPRDKIPAVKKASNPGGGAVLAEISRWTNKEGMRVDREKLGTLRQFVADAGVLGGQGVVFTESPQFQVFAGLVSGWFRRFQLQRQLNYYLGWDPASVAALFERKPVTNATQDVTQIGEFLDLNSQSVTKLLKT</sequence>
<reference evidence="1" key="1">
    <citation type="submission" date="2017-08" db="EMBL/GenBank/DDBJ databases">
        <title>Microbulbifer marisrubri sp. nov., a halophilic alphaproteobacterium isolated from marine sediment of the Yellow Sea, China.</title>
        <authorList>
            <person name="Zhang G."/>
            <person name="Xiong Q."/>
        </authorList>
    </citation>
    <scope>NUCLEOTIDE SEQUENCE [LARGE SCALE GENOMIC DNA]</scope>
    <source>
        <strain evidence="1">WRN-8</strain>
    </source>
</reference>
<accession>A0ABX4I4H3</accession>
<dbReference type="EMBL" id="LRFG02000001">
    <property type="protein sequence ID" value="PCO07011.1"/>
    <property type="molecule type" value="Genomic_DNA"/>
</dbReference>
<protein>
    <recommendedName>
        <fullName evidence="3">Sulfotransferase domain-containing protein</fullName>
    </recommendedName>
</protein>